<dbReference type="Pfam" id="PF13610">
    <property type="entry name" value="DDE_Tnp_IS240"/>
    <property type="match status" value="1"/>
</dbReference>
<dbReference type="AlphaFoldDB" id="A0A6C2TXY6"/>
<proteinExistence type="predicted"/>
<dbReference type="RefSeq" id="WP_136078122.1">
    <property type="nucleotide sequence ID" value="NZ_CAAHFG010000001.1"/>
</dbReference>
<dbReference type="EMBL" id="CAAHFG010000001">
    <property type="protein sequence ID" value="VGO12457.1"/>
    <property type="molecule type" value="Genomic_DNA"/>
</dbReference>
<dbReference type="InterPro" id="IPR001584">
    <property type="entry name" value="Integrase_cat-core"/>
</dbReference>
<dbReference type="Proteomes" id="UP000366872">
    <property type="component" value="Unassembled WGS sequence"/>
</dbReference>
<evidence type="ECO:0000313" key="3">
    <source>
        <dbReference type="EMBL" id="VGO12457.1"/>
    </source>
</evidence>
<keyword evidence="4" id="KW-1185">Reference proteome</keyword>
<evidence type="ECO:0000313" key="4">
    <source>
        <dbReference type="Proteomes" id="UP000366872"/>
    </source>
</evidence>
<dbReference type="InterPro" id="IPR032874">
    <property type="entry name" value="DDE_dom"/>
</dbReference>
<reference evidence="3 4" key="1">
    <citation type="submission" date="2019-04" db="EMBL/GenBank/DDBJ databases">
        <authorList>
            <person name="Van Vliet M D."/>
        </authorList>
    </citation>
    <scope>NUCLEOTIDE SEQUENCE [LARGE SCALE GENOMIC DNA]</scope>
    <source>
        <strain evidence="3 4">F1</strain>
    </source>
</reference>
<protein>
    <submittedName>
        <fullName evidence="3">Uncharacterized protein</fullName>
    </submittedName>
</protein>
<feature type="domain" description="Integrase catalytic" evidence="2">
    <location>
        <begin position="417"/>
        <end position="466"/>
    </location>
</feature>
<dbReference type="GO" id="GO:0015074">
    <property type="term" value="P:DNA integration"/>
    <property type="evidence" value="ECO:0007669"/>
    <property type="project" value="InterPro"/>
</dbReference>
<feature type="domain" description="DDE" evidence="1">
    <location>
        <begin position="305"/>
        <end position="378"/>
    </location>
</feature>
<evidence type="ECO:0000259" key="1">
    <source>
        <dbReference type="Pfam" id="PF13610"/>
    </source>
</evidence>
<accession>A0A6C2TXY6</accession>
<organism evidence="3 4">
    <name type="scientific">Pontiella desulfatans</name>
    <dbReference type="NCBI Taxonomy" id="2750659"/>
    <lineage>
        <taxon>Bacteria</taxon>
        <taxon>Pseudomonadati</taxon>
        <taxon>Kiritimatiellota</taxon>
        <taxon>Kiritimatiellia</taxon>
        <taxon>Kiritimatiellales</taxon>
        <taxon>Pontiellaceae</taxon>
        <taxon>Pontiella</taxon>
    </lineage>
</organism>
<dbReference type="Pfam" id="PF13683">
    <property type="entry name" value="rve_3"/>
    <property type="match status" value="1"/>
</dbReference>
<gene>
    <name evidence="3" type="ORF">PDESU_01010</name>
</gene>
<evidence type="ECO:0000259" key="2">
    <source>
        <dbReference type="Pfam" id="PF13683"/>
    </source>
</evidence>
<sequence>MKNDLRKLLRWVCRKLTYNDLASVVPVLLEVLNGSRQDIELKPQEVRPPHYRQFRVDPQPPLCEPLLPHAPQKDWEELQADHLRATGKTIAKVARRTGSPMPPEKCRCRHCHAPVRYLYLNNGKLGSQVQCKICKRTSPTDKPRRESKARYWCPHCGYALFRWKEDGLCTAFKCPNDHCPVYVRNLAQLTPEEHAMRKAGNTSQFKLRYLFREYHFASQDLPLKRPEDAPVDLNRIHHSLHTLGLCLTFSISLGLSARLTAQALERVFGIRISHQTVVNYIKAAACQLADFTDENSPVPEGTCAADETYIKIGGKTRYTWLVITETRRAICGYNLSETRGAKPTPGFTQSMCAPPAAPQTDALELGTDGLPSYDSATVAYNTAAVVAGGEAVLNKRTVIGLKNLDPESETYRVYKQLIERLNRTYKYHTRPRAGFKSFDGATALTTLFVAYYNFMRPHGSLGGHPPVAIACLKGKRLYPDMWVELLRQAA</sequence>
<name>A0A6C2TXY6_PONDE</name>